<feature type="domain" description="RNA polymerase sigma factor 70 region 4 type 2" evidence="7">
    <location>
        <begin position="132"/>
        <end position="183"/>
    </location>
</feature>
<dbReference type="EMBL" id="CP037920">
    <property type="protein sequence ID" value="QDT98913.1"/>
    <property type="molecule type" value="Genomic_DNA"/>
</dbReference>
<dbReference type="InterPro" id="IPR036388">
    <property type="entry name" value="WH-like_DNA-bd_sf"/>
</dbReference>
<comment type="similarity">
    <text evidence="1">Belongs to the sigma-70 factor family. ECF subfamily.</text>
</comment>
<dbReference type="Proteomes" id="UP000318704">
    <property type="component" value="Chromosome"/>
</dbReference>
<feature type="domain" description="RNA polymerase sigma-70 region 2" evidence="6">
    <location>
        <begin position="33"/>
        <end position="99"/>
    </location>
</feature>
<evidence type="ECO:0000313" key="9">
    <source>
        <dbReference type="Proteomes" id="UP000318704"/>
    </source>
</evidence>
<dbReference type="KEGG" id="gaw:V144x_44230"/>
<keyword evidence="2" id="KW-0805">Transcription regulation</keyword>
<dbReference type="Gene3D" id="1.10.1740.10">
    <property type="match status" value="1"/>
</dbReference>
<gene>
    <name evidence="8" type="primary">sigD_3</name>
    <name evidence="8" type="ORF">V144x_44230</name>
</gene>
<dbReference type="SUPFAM" id="SSF88659">
    <property type="entry name" value="Sigma3 and sigma4 domains of RNA polymerase sigma factors"/>
    <property type="match status" value="1"/>
</dbReference>
<keyword evidence="3" id="KW-0731">Sigma factor</keyword>
<evidence type="ECO:0000259" key="7">
    <source>
        <dbReference type="Pfam" id="PF08281"/>
    </source>
</evidence>
<dbReference type="Pfam" id="PF08281">
    <property type="entry name" value="Sigma70_r4_2"/>
    <property type="match status" value="1"/>
</dbReference>
<evidence type="ECO:0000256" key="4">
    <source>
        <dbReference type="ARBA" id="ARBA00023163"/>
    </source>
</evidence>
<evidence type="ECO:0000256" key="5">
    <source>
        <dbReference type="SAM" id="MobiDB-lite"/>
    </source>
</evidence>
<evidence type="ECO:0000256" key="1">
    <source>
        <dbReference type="ARBA" id="ARBA00010641"/>
    </source>
</evidence>
<evidence type="ECO:0000259" key="6">
    <source>
        <dbReference type="Pfam" id="PF04542"/>
    </source>
</evidence>
<feature type="region of interest" description="Disordered" evidence="5">
    <location>
        <begin position="1"/>
        <end position="20"/>
    </location>
</feature>
<dbReference type="PANTHER" id="PTHR43133">
    <property type="entry name" value="RNA POLYMERASE ECF-TYPE SIGMA FACTO"/>
    <property type="match status" value="1"/>
</dbReference>
<dbReference type="Pfam" id="PF04542">
    <property type="entry name" value="Sigma70_r2"/>
    <property type="match status" value="1"/>
</dbReference>
<dbReference type="PANTHER" id="PTHR43133:SF51">
    <property type="entry name" value="RNA POLYMERASE SIGMA FACTOR"/>
    <property type="match status" value="1"/>
</dbReference>
<dbReference type="GO" id="GO:0003677">
    <property type="term" value="F:DNA binding"/>
    <property type="evidence" value="ECO:0007669"/>
    <property type="project" value="InterPro"/>
</dbReference>
<evidence type="ECO:0000313" key="8">
    <source>
        <dbReference type="EMBL" id="QDT98913.1"/>
    </source>
</evidence>
<sequence>MTKENLSRMDSSELDSKMSNEEEAGESYFVVVFTANEQRIRRFLRTLLPNQSDLDDVAQNVAIRLWQRFPNYDIDRPFLPWALGVATNVVSEYRRNVKRQPMLFSPEVVEQMREQFLESELIKRSQVEIDDYLKLCLERLASRSREIVHRRYIDGSSVETIASTMEMTIDAIYKQLARSYQRLADCLRHQISSRKSTES</sequence>
<dbReference type="InterPro" id="IPR013325">
    <property type="entry name" value="RNA_pol_sigma_r2"/>
</dbReference>
<accession>A0A517W0Y3</accession>
<evidence type="ECO:0000256" key="2">
    <source>
        <dbReference type="ARBA" id="ARBA00023015"/>
    </source>
</evidence>
<dbReference type="InterPro" id="IPR014331">
    <property type="entry name" value="RNA_pol_sigma70_ECF_RHOBA"/>
</dbReference>
<dbReference type="GO" id="GO:0006352">
    <property type="term" value="P:DNA-templated transcription initiation"/>
    <property type="evidence" value="ECO:0007669"/>
    <property type="project" value="InterPro"/>
</dbReference>
<protein>
    <submittedName>
        <fullName evidence="8">ECF RNA polymerase sigma factor SigD</fullName>
    </submittedName>
</protein>
<dbReference type="InterPro" id="IPR039425">
    <property type="entry name" value="RNA_pol_sigma-70-like"/>
</dbReference>
<dbReference type="NCBIfam" id="TIGR02989">
    <property type="entry name" value="Sig-70_gvs1"/>
    <property type="match status" value="1"/>
</dbReference>
<dbReference type="InterPro" id="IPR013324">
    <property type="entry name" value="RNA_pol_sigma_r3/r4-like"/>
</dbReference>
<proteinExistence type="inferred from homology"/>
<dbReference type="InterPro" id="IPR014284">
    <property type="entry name" value="RNA_pol_sigma-70_dom"/>
</dbReference>
<reference evidence="8 9" key="1">
    <citation type="submission" date="2019-03" db="EMBL/GenBank/DDBJ databases">
        <title>Deep-cultivation of Planctomycetes and their phenomic and genomic characterization uncovers novel biology.</title>
        <authorList>
            <person name="Wiegand S."/>
            <person name="Jogler M."/>
            <person name="Boedeker C."/>
            <person name="Pinto D."/>
            <person name="Vollmers J."/>
            <person name="Rivas-Marin E."/>
            <person name="Kohn T."/>
            <person name="Peeters S.H."/>
            <person name="Heuer A."/>
            <person name="Rast P."/>
            <person name="Oberbeckmann S."/>
            <person name="Bunk B."/>
            <person name="Jeske O."/>
            <person name="Meyerdierks A."/>
            <person name="Storesund J.E."/>
            <person name="Kallscheuer N."/>
            <person name="Luecker S."/>
            <person name="Lage O.M."/>
            <person name="Pohl T."/>
            <person name="Merkel B.J."/>
            <person name="Hornburger P."/>
            <person name="Mueller R.-W."/>
            <person name="Bruemmer F."/>
            <person name="Labrenz M."/>
            <person name="Spormann A.M."/>
            <person name="Op den Camp H."/>
            <person name="Overmann J."/>
            <person name="Amann R."/>
            <person name="Jetten M.S.M."/>
            <person name="Mascher T."/>
            <person name="Medema M.H."/>
            <person name="Devos D.P."/>
            <person name="Kaster A.-K."/>
            <person name="Ovreas L."/>
            <person name="Rohde M."/>
            <person name="Galperin M.Y."/>
            <person name="Jogler C."/>
        </authorList>
    </citation>
    <scope>NUCLEOTIDE SEQUENCE [LARGE SCALE GENOMIC DNA]</scope>
    <source>
        <strain evidence="8 9">V144</strain>
    </source>
</reference>
<dbReference type="NCBIfam" id="TIGR02937">
    <property type="entry name" value="sigma70-ECF"/>
    <property type="match status" value="1"/>
</dbReference>
<dbReference type="GO" id="GO:0016987">
    <property type="term" value="F:sigma factor activity"/>
    <property type="evidence" value="ECO:0007669"/>
    <property type="project" value="UniProtKB-KW"/>
</dbReference>
<name>A0A517W0Y3_9PLAN</name>
<dbReference type="SUPFAM" id="SSF88946">
    <property type="entry name" value="Sigma2 domain of RNA polymerase sigma factors"/>
    <property type="match status" value="1"/>
</dbReference>
<dbReference type="InterPro" id="IPR013249">
    <property type="entry name" value="RNA_pol_sigma70_r4_t2"/>
</dbReference>
<dbReference type="Gene3D" id="1.10.10.10">
    <property type="entry name" value="Winged helix-like DNA-binding domain superfamily/Winged helix DNA-binding domain"/>
    <property type="match status" value="1"/>
</dbReference>
<dbReference type="RefSeq" id="WP_197998566.1">
    <property type="nucleotide sequence ID" value="NZ_CP037920.1"/>
</dbReference>
<dbReference type="InterPro" id="IPR007627">
    <property type="entry name" value="RNA_pol_sigma70_r2"/>
</dbReference>
<keyword evidence="4" id="KW-0804">Transcription</keyword>
<organism evidence="8 9">
    <name type="scientific">Gimesia aquarii</name>
    <dbReference type="NCBI Taxonomy" id="2527964"/>
    <lineage>
        <taxon>Bacteria</taxon>
        <taxon>Pseudomonadati</taxon>
        <taxon>Planctomycetota</taxon>
        <taxon>Planctomycetia</taxon>
        <taxon>Planctomycetales</taxon>
        <taxon>Planctomycetaceae</taxon>
        <taxon>Gimesia</taxon>
    </lineage>
</organism>
<dbReference type="AlphaFoldDB" id="A0A517W0Y3"/>
<evidence type="ECO:0000256" key="3">
    <source>
        <dbReference type="ARBA" id="ARBA00023082"/>
    </source>
</evidence>